<feature type="domain" description="Transposase IS116/IS110/IS902 C-terminal" evidence="2">
    <location>
        <begin position="249"/>
        <end position="329"/>
    </location>
</feature>
<dbReference type="EMBL" id="LZRT01000017">
    <property type="protein sequence ID" value="OUM90496.1"/>
    <property type="molecule type" value="Genomic_DNA"/>
</dbReference>
<evidence type="ECO:0000313" key="3">
    <source>
        <dbReference type="EMBL" id="OUM90496.1"/>
    </source>
</evidence>
<dbReference type="InterPro" id="IPR047650">
    <property type="entry name" value="Transpos_IS110"/>
</dbReference>
<reference evidence="4" key="1">
    <citation type="submission" date="2016-06" db="EMBL/GenBank/DDBJ databases">
        <authorList>
            <person name="Nascimento L."/>
            <person name="Pereira R.V."/>
            <person name="Martins L.F."/>
            <person name="Quaggio R.B."/>
            <person name="Silva A.M."/>
            <person name="Setubal J.C."/>
        </authorList>
    </citation>
    <scope>NUCLEOTIDE SEQUENCE [LARGE SCALE GENOMIC DNA]</scope>
</reference>
<dbReference type="Proteomes" id="UP000196475">
    <property type="component" value="Unassembled WGS sequence"/>
</dbReference>
<sequence>MDVIYSHVCGLDVHKKTVVACVLTPEVKEIRTYATMTDDLLQMVDWIKEQSVTHVAMESTGSYWKPIYNLLEASGLSPLVVNAKHIKNVPGRKTDVRDAEWIASLLQRGLLKGSYIPPRDQRELRELLKYRRSLIQERAREINRIQKVLEGANIKLSSVATDILGKSSRAMLEAIIAGEEDPEALSLLALGRLKNKREELKRALRGLIGPHLRFMLEQQLRHIDALTQLIAALDEEIERQMRPFDLPLERIRNIEGLGKRTTQEIIGVIGTDMNRFPTAAHLASWAGVAPGNNESAGKRRSGRTTKGNPLLRSALIEAAHAAARTKNTFLSRLYHRLAARRGSKRAIVAVAHRILVIIYHLLKEDQEYRPLSPTYYEKRRREQIKKQAIRKLNEIGYKVVELAEIEQGA</sequence>
<name>A0A1Y3PWF8_9BACI</name>
<evidence type="ECO:0000259" key="1">
    <source>
        <dbReference type="Pfam" id="PF01548"/>
    </source>
</evidence>
<dbReference type="PANTHER" id="PTHR33055:SF15">
    <property type="entry name" value="TRANSPOSASE-RELATED"/>
    <property type="match status" value="1"/>
</dbReference>
<evidence type="ECO:0000259" key="2">
    <source>
        <dbReference type="Pfam" id="PF02371"/>
    </source>
</evidence>
<dbReference type="AlphaFoldDB" id="A0A1Y3PWF8"/>
<dbReference type="Pfam" id="PF01548">
    <property type="entry name" value="DEDD_Tnp_IS110"/>
    <property type="match status" value="1"/>
</dbReference>
<dbReference type="Pfam" id="PF02371">
    <property type="entry name" value="Transposase_20"/>
    <property type="match status" value="1"/>
</dbReference>
<dbReference type="NCBIfam" id="NF033542">
    <property type="entry name" value="transpos_IS110"/>
    <property type="match status" value="1"/>
</dbReference>
<proteinExistence type="predicted"/>
<dbReference type="PANTHER" id="PTHR33055">
    <property type="entry name" value="TRANSPOSASE FOR INSERTION SEQUENCE ELEMENT IS1111A"/>
    <property type="match status" value="1"/>
</dbReference>
<dbReference type="GO" id="GO:0003677">
    <property type="term" value="F:DNA binding"/>
    <property type="evidence" value="ECO:0007669"/>
    <property type="project" value="InterPro"/>
</dbReference>
<dbReference type="GO" id="GO:0004803">
    <property type="term" value="F:transposase activity"/>
    <property type="evidence" value="ECO:0007669"/>
    <property type="project" value="InterPro"/>
</dbReference>
<evidence type="ECO:0000313" key="4">
    <source>
        <dbReference type="Proteomes" id="UP000196475"/>
    </source>
</evidence>
<protein>
    <submittedName>
        <fullName evidence="3">Transposase</fullName>
    </submittedName>
</protein>
<accession>A0A1Y3PWF8</accession>
<dbReference type="GO" id="GO:0006313">
    <property type="term" value="P:DNA transposition"/>
    <property type="evidence" value="ECO:0007669"/>
    <property type="project" value="InterPro"/>
</dbReference>
<dbReference type="InterPro" id="IPR003346">
    <property type="entry name" value="Transposase_20"/>
</dbReference>
<gene>
    <name evidence="3" type="ORF">BAA01_02285</name>
</gene>
<comment type="caution">
    <text evidence="3">The sequence shown here is derived from an EMBL/GenBank/DDBJ whole genome shotgun (WGS) entry which is preliminary data.</text>
</comment>
<dbReference type="InterPro" id="IPR002525">
    <property type="entry name" value="Transp_IS110-like_N"/>
</dbReference>
<feature type="domain" description="Transposase IS110-like N-terminal" evidence="1">
    <location>
        <begin position="9"/>
        <end position="152"/>
    </location>
</feature>
<organism evidence="3 4">
    <name type="scientific">Bacillus thermozeamaize</name>
    <dbReference type="NCBI Taxonomy" id="230954"/>
    <lineage>
        <taxon>Bacteria</taxon>
        <taxon>Bacillati</taxon>
        <taxon>Bacillota</taxon>
        <taxon>Bacilli</taxon>
        <taxon>Bacillales</taxon>
        <taxon>Bacillaceae</taxon>
        <taxon>Bacillus</taxon>
    </lineage>
</organism>